<keyword evidence="5 10" id="KW-0432">Leucine biosynthesis</keyword>
<keyword evidence="7 10" id="KW-0808">Transferase</keyword>
<accession>A0ABX2BNK1</accession>
<sequence>MLKNPATKYSSFKPINLTDRQWPSRVITRAPIWMSTDLRDGNQALFEPMNAQRKMRMFKTLVQIGFKEIEVAFPSASQTDFNFVRELIEGGHIPDDVTIEVLTQARDDLIERTFESLRGVPRAIVHLYNATAPEFRRIVFGLEKSGVKELAQNAARTMKRLADAAPETHFTLQYSPEVFSGTELEFAKEVCDAVFDIWQPTPEHKAIVNLPATVEMATPNVYADQIEWMHRNLARRDSLIVSVHPHNDRGTAVAAAELAVMAGADRVEGCLFGNGERTGNVDLVTLALNLYTQGVDPELDFSNINEVARTAEECTQLPVHPRHPYVGDLVFTAFSGSHQDAIKKGFAVQKPDARWEVPYMPIDPSDLGRTYDSVIRVNSQSGKGGIAYLLEQSYGVVLPRRLQVDFSSAVQRHTDDSGQEVTPSQIWELFQQEYVHSAEPIHYVGHSLSESEGREHIKLTVDIKGSRRVLSGEGNGPLDALMHAIGVPVRIQHYEERALAQGADARAVAVAEMAGADVTGSAFGVGIDANLVTASIRAVISGVNRAYARASGDAQARFFEVAMSDDAERVEV</sequence>
<dbReference type="InterPro" id="IPR036230">
    <property type="entry name" value="LeuA_allosteric_dom_sf"/>
</dbReference>
<dbReference type="RefSeq" id="WP_172309919.1">
    <property type="nucleotide sequence ID" value="NZ_WOEY01000031.1"/>
</dbReference>
<comment type="pathway">
    <text evidence="2 10">Amino-acid biosynthesis; L-leucine biosynthesis; L-leucine from 3-methyl-2-oxobutanoate: step 1/4.</text>
</comment>
<dbReference type="PROSITE" id="PS50991">
    <property type="entry name" value="PYR_CT"/>
    <property type="match status" value="1"/>
</dbReference>
<dbReference type="InterPro" id="IPR000891">
    <property type="entry name" value="PYR_CT"/>
</dbReference>
<evidence type="ECO:0000256" key="7">
    <source>
        <dbReference type="ARBA" id="ARBA00022679"/>
    </source>
</evidence>
<keyword evidence="10" id="KW-0460">Magnesium</keyword>
<keyword evidence="8 10" id="KW-0479">Metal-binding</keyword>
<evidence type="ECO:0000313" key="12">
    <source>
        <dbReference type="EMBL" id="NPT41355.1"/>
    </source>
</evidence>
<feature type="binding site" evidence="10">
    <location>
        <position position="244"/>
    </location>
    <ligand>
        <name>Mg(2+)</name>
        <dbReference type="ChEBI" id="CHEBI:18420"/>
    </ligand>
</feature>
<dbReference type="InterPro" id="IPR013785">
    <property type="entry name" value="Aldolase_TIM"/>
</dbReference>
<comment type="caution">
    <text evidence="12">The sequence shown here is derived from an EMBL/GenBank/DDBJ whole genome shotgun (WGS) entry which is preliminary data.</text>
</comment>
<dbReference type="GO" id="GO:0003852">
    <property type="term" value="F:2-isopropylmalate synthase activity"/>
    <property type="evidence" value="ECO:0007669"/>
    <property type="project" value="UniProtKB-EC"/>
</dbReference>
<gene>
    <name evidence="10 12" type="primary">leuA</name>
    <name evidence="12" type="ORF">GNZ12_08495</name>
</gene>
<dbReference type="NCBIfam" id="NF002991">
    <property type="entry name" value="PRK03739.1"/>
    <property type="match status" value="1"/>
</dbReference>
<dbReference type="Pfam" id="PF08502">
    <property type="entry name" value="LeuA_dimer"/>
    <property type="match status" value="1"/>
</dbReference>
<dbReference type="Pfam" id="PF22615">
    <property type="entry name" value="IPMS_D2"/>
    <property type="match status" value="1"/>
</dbReference>
<comment type="subunit">
    <text evidence="10">Homodimer.</text>
</comment>
<dbReference type="NCBIfam" id="TIGR00970">
    <property type="entry name" value="leuA_yeast"/>
    <property type="match status" value="1"/>
</dbReference>
<feature type="region of interest" description="Regulatory domain" evidence="10">
    <location>
        <begin position="437"/>
        <end position="572"/>
    </location>
</feature>
<evidence type="ECO:0000259" key="11">
    <source>
        <dbReference type="PROSITE" id="PS50991"/>
    </source>
</evidence>
<reference evidence="12 13" key="1">
    <citation type="submission" date="2019-11" db="EMBL/GenBank/DDBJ databases">
        <title>Metabolism of dissolved organic matter in forest soils.</title>
        <authorList>
            <person name="Cyle K.T."/>
            <person name="Wilhelm R.C."/>
            <person name="Martinez C.E."/>
        </authorList>
    </citation>
    <scope>NUCLEOTIDE SEQUENCE [LARGE SCALE GENOMIC DNA]</scope>
    <source>
        <strain evidence="12 13">1N</strain>
    </source>
</reference>
<keyword evidence="12" id="KW-0012">Acyltransferase</keyword>
<dbReference type="InterPro" id="IPR013709">
    <property type="entry name" value="2-isopropylmalate_synth_dimer"/>
</dbReference>
<dbReference type="EMBL" id="WOEY01000031">
    <property type="protein sequence ID" value="NPT41355.1"/>
    <property type="molecule type" value="Genomic_DNA"/>
</dbReference>
<feature type="domain" description="Pyruvate carboxyltransferase" evidence="11">
    <location>
        <begin position="31"/>
        <end position="305"/>
    </location>
</feature>
<feature type="binding site" evidence="10">
    <location>
        <position position="40"/>
    </location>
    <ligand>
        <name>Mg(2+)</name>
        <dbReference type="ChEBI" id="CHEBI:18420"/>
    </ligand>
</feature>
<comment type="function">
    <text evidence="10">Catalyzes the condensation of the acetyl group of acetyl-CoA with 3-methyl-2-oxobutanoate (2-ketoisovalerate) to form 3-carboxy-3-hydroxy-4-methylpentanoate (2-isopropylmalate).</text>
</comment>
<evidence type="ECO:0000256" key="9">
    <source>
        <dbReference type="ARBA" id="ARBA00023304"/>
    </source>
</evidence>
<dbReference type="InterPro" id="IPR054692">
    <property type="entry name" value="LeuA-like_post-cat"/>
</dbReference>
<dbReference type="InterPro" id="IPR002034">
    <property type="entry name" value="AIPM/Hcit_synth_CS"/>
</dbReference>
<dbReference type="Gene3D" id="3.20.20.70">
    <property type="entry name" value="Aldolase class I"/>
    <property type="match status" value="1"/>
</dbReference>
<evidence type="ECO:0000256" key="1">
    <source>
        <dbReference type="ARBA" id="ARBA00000064"/>
    </source>
</evidence>
<keyword evidence="13" id="KW-1185">Reference proteome</keyword>
<dbReference type="SMART" id="SM00917">
    <property type="entry name" value="LeuA_dimer"/>
    <property type="match status" value="1"/>
</dbReference>
<keyword evidence="9 10" id="KW-0100">Branched-chain amino acid biosynthesis</keyword>
<evidence type="ECO:0000256" key="2">
    <source>
        <dbReference type="ARBA" id="ARBA00004689"/>
    </source>
</evidence>
<protein>
    <recommendedName>
        <fullName evidence="4 10">2-isopropylmalate synthase</fullName>
        <ecNumber evidence="4 10">2.3.3.13</ecNumber>
    </recommendedName>
    <alternativeName>
        <fullName evidence="10">Alpha-IPM synthase</fullName>
    </alternativeName>
    <alternativeName>
        <fullName evidence="10">Alpha-isopropylmalate synthase</fullName>
    </alternativeName>
</protein>
<organism evidence="12 13">
    <name type="scientific">Paraburkholderia solitsugae</name>
    <dbReference type="NCBI Taxonomy" id="2675748"/>
    <lineage>
        <taxon>Bacteria</taxon>
        <taxon>Pseudomonadati</taxon>
        <taxon>Pseudomonadota</taxon>
        <taxon>Betaproteobacteria</taxon>
        <taxon>Burkholderiales</taxon>
        <taxon>Burkholderiaceae</taxon>
        <taxon>Paraburkholderia</taxon>
    </lineage>
</organism>
<feature type="binding site" evidence="10">
    <location>
        <position position="280"/>
    </location>
    <ligand>
        <name>Mg(2+)</name>
        <dbReference type="ChEBI" id="CHEBI:18420"/>
    </ligand>
</feature>
<proteinExistence type="inferred from homology"/>
<dbReference type="PANTHER" id="PTHR46911:SF1">
    <property type="entry name" value="2-ISOPROPYLMALATE SYNTHASE"/>
    <property type="match status" value="1"/>
</dbReference>
<dbReference type="EC" id="2.3.3.13" evidence="4 10"/>
<comment type="catalytic activity">
    <reaction evidence="1 10">
        <text>3-methyl-2-oxobutanoate + acetyl-CoA + H2O = (2S)-2-isopropylmalate + CoA + H(+)</text>
        <dbReference type="Rhea" id="RHEA:21524"/>
        <dbReference type="ChEBI" id="CHEBI:1178"/>
        <dbReference type="ChEBI" id="CHEBI:11851"/>
        <dbReference type="ChEBI" id="CHEBI:15377"/>
        <dbReference type="ChEBI" id="CHEBI:15378"/>
        <dbReference type="ChEBI" id="CHEBI:57287"/>
        <dbReference type="ChEBI" id="CHEBI:57288"/>
        <dbReference type="EC" id="2.3.3.13"/>
    </reaction>
</comment>
<dbReference type="Gene3D" id="3.30.160.270">
    <property type="match status" value="1"/>
</dbReference>
<evidence type="ECO:0000256" key="6">
    <source>
        <dbReference type="ARBA" id="ARBA00022605"/>
    </source>
</evidence>
<dbReference type="SUPFAM" id="SSF89000">
    <property type="entry name" value="post-HMGL domain-like"/>
    <property type="match status" value="1"/>
</dbReference>
<dbReference type="CDD" id="cd07942">
    <property type="entry name" value="DRE_TIM_LeuA"/>
    <property type="match status" value="1"/>
</dbReference>
<dbReference type="HAMAP" id="MF_00572">
    <property type="entry name" value="LeuA_type2"/>
    <property type="match status" value="1"/>
</dbReference>
<name>A0ABX2BNK1_9BURK</name>
<dbReference type="InterPro" id="IPR005668">
    <property type="entry name" value="IPM_Synthase"/>
</dbReference>
<dbReference type="InterPro" id="IPR039371">
    <property type="entry name" value="LeuA_N_DRE-TIM"/>
</dbReference>
<evidence type="ECO:0000256" key="10">
    <source>
        <dbReference type="HAMAP-Rule" id="MF_00572"/>
    </source>
</evidence>
<dbReference type="PROSITE" id="PS00815">
    <property type="entry name" value="AIPM_HOMOCIT_SYNTH_1"/>
    <property type="match status" value="1"/>
</dbReference>
<feature type="binding site" evidence="10">
    <location>
        <position position="246"/>
    </location>
    <ligand>
        <name>Mg(2+)</name>
        <dbReference type="ChEBI" id="CHEBI:18420"/>
    </ligand>
</feature>
<comment type="cofactor">
    <cofactor evidence="10">
        <name>Mg(2+)</name>
        <dbReference type="ChEBI" id="CHEBI:18420"/>
    </cofactor>
</comment>
<dbReference type="Proteomes" id="UP000652198">
    <property type="component" value="Unassembled WGS sequence"/>
</dbReference>
<evidence type="ECO:0000313" key="13">
    <source>
        <dbReference type="Proteomes" id="UP000652198"/>
    </source>
</evidence>
<dbReference type="SUPFAM" id="SSF51569">
    <property type="entry name" value="Aldolase"/>
    <property type="match status" value="1"/>
</dbReference>
<dbReference type="PANTHER" id="PTHR46911">
    <property type="match status" value="1"/>
</dbReference>
<keyword evidence="10" id="KW-0963">Cytoplasm</keyword>
<evidence type="ECO:0000256" key="3">
    <source>
        <dbReference type="ARBA" id="ARBA00009767"/>
    </source>
</evidence>
<dbReference type="PROSITE" id="PS00816">
    <property type="entry name" value="AIPM_HOMOCIT_SYNTH_2"/>
    <property type="match status" value="1"/>
</dbReference>
<keyword evidence="6 10" id="KW-0028">Amino-acid biosynthesis</keyword>
<comment type="similarity">
    <text evidence="3 10">Belongs to the alpha-IPM synthase/homocitrate synthase family. LeuA type 2 subfamily.</text>
</comment>
<evidence type="ECO:0000256" key="4">
    <source>
        <dbReference type="ARBA" id="ARBA00012973"/>
    </source>
</evidence>
<dbReference type="Pfam" id="PF00682">
    <property type="entry name" value="HMGL-like"/>
    <property type="match status" value="1"/>
</dbReference>
<comment type="subcellular location">
    <subcellularLocation>
        <location evidence="10">Cytoplasm</location>
    </subcellularLocation>
</comment>
<evidence type="ECO:0000256" key="5">
    <source>
        <dbReference type="ARBA" id="ARBA00022430"/>
    </source>
</evidence>
<dbReference type="SUPFAM" id="SSF110921">
    <property type="entry name" value="2-isopropylmalate synthase LeuA, allosteric (dimerisation) domain"/>
    <property type="match status" value="1"/>
</dbReference>
<evidence type="ECO:0000256" key="8">
    <source>
        <dbReference type="ARBA" id="ARBA00022723"/>
    </source>
</evidence>